<dbReference type="EMBL" id="FLUM01000001">
    <property type="protein sequence ID" value="SBV90958.1"/>
    <property type="molecule type" value="Genomic_DNA"/>
</dbReference>
<keyword evidence="4 6" id="KW-1133">Transmembrane helix</keyword>
<evidence type="ECO:0000259" key="7">
    <source>
        <dbReference type="Pfam" id="PF02687"/>
    </source>
</evidence>
<evidence type="ECO:0000256" key="3">
    <source>
        <dbReference type="ARBA" id="ARBA00022692"/>
    </source>
</evidence>
<feature type="transmembrane region" description="Helical" evidence="6">
    <location>
        <begin position="735"/>
        <end position="759"/>
    </location>
</feature>
<reference evidence="9" key="1">
    <citation type="submission" date="2016-04" db="EMBL/GenBank/DDBJ databases">
        <authorList>
            <person name="Evans L.H."/>
            <person name="Alamgir A."/>
            <person name="Owens N."/>
            <person name="Weber N.D."/>
            <person name="Virtaneva K."/>
            <person name="Barbian K."/>
            <person name="Babar A."/>
            <person name="Rosenke K."/>
        </authorList>
    </citation>
    <scope>NUCLEOTIDE SEQUENCE</scope>
    <source>
        <strain evidence="9">86-1</strain>
    </source>
</reference>
<evidence type="ECO:0000256" key="6">
    <source>
        <dbReference type="SAM" id="Phobius"/>
    </source>
</evidence>
<dbReference type="RefSeq" id="WP_296938025.1">
    <property type="nucleotide sequence ID" value="NZ_LT599032.1"/>
</dbReference>
<keyword evidence="5 6" id="KW-0472">Membrane</keyword>
<feature type="transmembrane region" description="Helical" evidence="6">
    <location>
        <begin position="271"/>
        <end position="294"/>
    </location>
</feature>
<dbReference type="InterPro" id="IPR050250">
    <property type="entry name" value="Macrolide_Exporter_MacB"/>
</dbReference>
<evidence type="ECO:0000259" key="8">
    <source>
        <dbReference type="Pfam" id="PF12704"/>
    </source>
</evidence>
<comment type="subcellular location">
    <subcellularLocation>
        <location evidence="1">Cell membrane</location>
        <topology evidence="1">Multi-pass membrane protein</topology>
    </subcellularLocation>
</comment>
<feature type="domain" description="ABC3 transporter permease C-terminal" evidence="7">
    <location>
        <begin position="655"/>
        <end position="761"/>
    </location>
</feature>
<name>A0A212IUS9_9BACT</name>
<protein>
    <recommendedName>
        <fullName evidence="10">ABC3 transporter permease protein domain-containing protein</fullName>
    </recommendedName>
</protein>
<dbReference type="GO" id="GO:0005886">
    <property type="term" value="C:plasma membrane"/>
    <property type="evidence" value="ECO:0007669"/>
    <property type="project" value="UniProtKB-SubCell"/>
</dbReference>
<feature type="transmembrane region" description="Helical" evidence="6">
    <location>
        <begin position="704"/>
        <end position="723"/>
    </location>
</feature>
<keyword evidence="2" id="KW-1003">Cell membrane</keyword>
<evidence type="ECO:0000256" key="5">
    <source>
        <dbReference type="ARBA" id="ARBA00023136"/>
    </source>
</evidence>
<feature type="transmembrane region" description="Helical" evidence="6">
    <location>
        <begin position="12"/>
        <end position="36"/>
    </location>
</feature>
<feature type="domain" description="MacB-like periplasmic core" evidence="8">
    <location>
        <begin position="16"/>
        <end position="226"/>
    </location>
</feature>
<dbReference type="PANTHER" id="PTHR30572:SF18">
    <property type="entry name" value="ABC-TYPE MACROLIDE FAMILY EXPORT SYSTEM PERMEASE COMPONENT 2"/>
    <property type="match status" value="1"/>
</dbReference>
<dbReference type="Pfam" id="PF02687">
    <property type="entry name" value="FtsX"/>
    <property type="match status" value="2"/>
</dbReference>
<dbReference type="GO" id="GO:0022857">
    <property type="term" value="F:transmembrane transporter activity"/>
    <property type="evidence" value="ECO:0007669"/>
    <property type="project" value="TreeGrafter"/>
</dbReference>
<organism evidence="9">
    <name type="scientific">uncultured Dysgonomonas sp</name>
    <dbReference type="NCBI Taxonomy" id="206096"/>
    <lineage>
        <taxon>Bacteria</taxon>
        <taxon>Pseudomonadati</taxon>
        <taxon>Bacteroidota</taxon>
        <taxon>Bacteroidia</taxon>
        <taxon>Bacteroidales</taxon>
        <taxon>Dysgonomonadaceae</taxon>
        <taxon>Dysgonomonas</taxon>
        <taxon>environmental samples</taxon>
    </lineage>
</organism>
<feature type="transmembrane region" description="Helical" evidence="6">
    <location>
        <begin position="409"/>
        <end position="431"/>
    </location>
</feature>
<dbReference type="InterPro" id="IPR025857">
    <property type="entry name" value="MacB_PCD"/>
</dbReference>
<accession>A0A212IUS9</accession>
<dbReference type="AlphaFoldDB" id="A0A212IUS9"/>
<evidence type="ECO:0000256" key="2">
    <source>
        <dbReference type="ARBA" id="ARBA00022475"/>
    </source>
</evidence>
<feature type="transmembrane region" description="Helical" evidence="6">
    <location>
        <begin position="361"/>
        <end position="388"/>
    </location>
</feature>
<evidence type="ECO:0000256" key="4">
    <source>
        <dbReference type="ARBA" id="ARBA00022989"/>
    </source>
</evidence>
<keyword evidence="3 6" id="KW-0812">Transmembrane</keyword>
<dbReference type="PANTHER" id="PTHR30572">
    <property type="entry name" value="MEMBRANE COMPONENT OF TRANSPORTER-RELATED"/>
    <property type="match status" value="1"/>
</dbReference>
<evidence type="ECO:0008006" key="10">
    <source>
        <dbReference type="Google" id="ProtNLM"/>
    </source>
</evidence>
<feature type="domain" description="ABC3 transporter permease C-terminal" evidence="7">
    <location>
        <begin position="278"/>
        <end position="394"/>
    </location>
</feature>
<feature type="transmembrane region" description="Helical" evidence="6">
    <location>
        <begin position="328"/>
        <end position="349"/>
    </location>
</feature>
<gene>
    <name evidence="9" type="ORF">KL86DYS1_10210</name>
</gene>
<feature type="transmembrane region" description="Helical" evidence="6">
    <location>
        <begin position="652"/>
        <end position="674"/>
    </location>
</feature>
<evidence type="ECO:0000256" key="1">
    <source>
        <dbReference type="ARBA" id="ARBA00004651"/>
    </source>
</evidence>
<dbReference type="Pfam" id="PF12704">
    <property type="entry name" value="MacB_PCD"/>
    <property type="match status" value="1"/>
</dbReference>
<dbReference type="InterPro" id="IPR003838">
    <property type="entry name" value="ABC3_permease_C"/>
</dbReference>
<sequence length="775" mass="87603">MNILRSYKRTRYFLWVNITGLAIGLAASIMLLLFIINELSYDKHLTNKERVLNMVTILEENGNTHTYGITLRKAYRELPSKVPGIEAATQIYDAGNAEVINKDEHFQNLRLVYADPEFFTVFPMKFIEGTPQAALENMKSLVLTRSKAEAMFGSTGAAFGKTLKIGEDEVIVSAVVEELPKNTHFTFDVIGRIPQYMEEFGGLEFVVYYLIKPDVSITDVSAAIEKEYSSELEPWAAYFNGKAHGTIQKVTDIYMHSLSTDRFWKQGSMTFIWLLSGLALFILILAITNFINLFMAQGETRMNEIGIRKTNGARIEDIIRLFFKEVSVIVFGAFVIGFILAVICTPYFADLIRKDIDLIQLANPLFILCITALFIITVILSAFYPAFYLSRFSPLDILAKRIKLSKRRLNTIVVVVQSIITIILISFILVIDKQSNYLQNIPLGYNPNEVVSFPTTRAIAESYEAVKQELLTLPEVKMVSGAHHTVGVGGSGQGIALPDNKEKSFSINEYRIRAGLCELMGFQLHEGEFYREETPDSIRQIILNEAAIKMLGLDYPVIGRQVDYKGPAEIVGVVKDFYYDNPASTVQPIVLSRIRWGGQIYIKFNENVNRNKAEEITQNTLRKFDPNFYLNPKWSKDIYDQKFSTIKTQTKVIAISSFLSILIATLGLVAMHLYTTMRRIKEIGIRRVNGADKASIFTLLSRDIVIWICVAGAIAVPVVYYYATDWLNNYTNHTTLGWSIFVFPILIQCVIAILVTSLVSIRVLSRNPIEALKTE</sequence>
<proteinExistence type="predicted"/>
<evidence type="ECO:0000313" key="9">
    <source>
        <dbReference type="EMBL" id="SBV90958.1"/>
    </source>
</evidence>